<dbReference type="GO" id="GO:0042973">
    <property type="term" value="F:glucan endo-1,3-beta-D-glucosidase activity"/>
    <property type="evidence" value="ECO:0007669"/>
    <property type="project" value="UniProtKB-EC"/>
</dbReference>
<dbReference type="GO" id="GO:0005975">
    <property type="term" value="P:carbohydrate metabolic process"/>
    <property type="evidence" value="ECO:0007669"/>
    <property type="project" value="InterPro"/>
</dbReference>
<keyword evidence="4" id="KW-0378">Hydrolase</keyword>
<evidence type="ECO:0000256" key="2">
    <source>
        <dbReference type="ARBA" id="ARBA00008773"/>
    </source>
</evidence>
<proteinExistence type="inferred from homology"/>
<keyword evidence="7" id="KW-0812">Transmembrane</keyword>
<keyword evidence="8" id="KW-1185">Reference proteome</keyword>
<reference evidence="9" key="2">
    <citation type="submission" date="2025-08" db="UniProtKB">
        <authorList>
            <consortium name="RefSeq"/>
        </authorList>
    </citation>
    <scope>IDENTIFICATION</scope>
    <source>
        <tissue evidence="9">Leaf</tissue>
    </source>
</reference>
<feature type="transmembrane region" description="Helical" evidence="7">
    <location>
        <begin position="9"/>
        <end position="30"/>
    </location>
</feature>
<dbReference type="GeneID" id="108836819"/>
<keyword evidence="7" id="KW-0472">Membrane</keyword>
<dbReference type="OrthoDB" id="941679at2759"/>
<evidence type="ECO:0000256" key="7">
    <source>
        <dbReference type="SAM" id="Phobius"/>
    </source>
</evidence>
<sequence length="146" mass="16101">MRYPPKKVLFWFPACISTVIIIIASIVVILKYVHDNPASNVGLNYGLLGDNLPPPSNVIKLYKSIGITKVRIFDPNTEPAKKLLKTNIEPYLTDVNITFITIGNKVIPGLHGPQVLPVMTSLTNLVKSRNLPISITTVVLHSLFNS</sequence>
<dbReference type="Gene3D" id="3.20.20.80">
    <property type="entry name" value="Glycosidases"/>
    <property type="match status" value="2"/>
</dbReference>
<dbReference type="Proteomes" id="UP000504610">
    <property type="component" value="Chromosome 2"/>
</dbReference>
<keyword evidence="5" id="KW-0326">Glycosidase</keyword>
<organism evidence="8 9">
    <name type="scientific">Raphanus sativus</name>
    <name type="common">Radish</name>
    <name type="synonym">Raphanus raphanistrum var. sativus</name>
    <dbReference type="NCBI Taxonomy" id="3726"/>
    <lineage>
        <taxon>Eukaryota</taxon>
        <taxon>Viridiplantae</taxon>
        <taxon>Streptophyta</taxon>
        <taxon>Embryophyta</taxon>
        <taxon>Tracheophyta</taxon>
        <taxon>Spermatophyta</taxon>
        <taxon>Magnoliopsida</taxon>
        <taxon>eudicotyledons</taxon>
        <taxon>Gunneridae</taxon>
        <taxon>Pentapetalae</taxon>
        <taxon>rosids</taxon>
        <taxon>malvids</taxon>
        <taxon>Brassicales</taxon>
        <taxon>Brassicaceae</taxon>
        <taxon>Brassiceae</taxon>
        <taxon>Raphanus</taxon>
    </lineage>
</organism>
<keyword evidence="7" id="KW-1133">Transmembrane helix</keyword>
<accession>A0A6J0M174</accession>
<dbReference type="InterPro" id="IPR000490">
    <property type="entry name" value="Glyco_hydro_17"/>
</dbReference>
<evidence type="ECO:0000256" key="3">
    <source>
        <dbReference type="ARBA" id="ARBA00012780"/>
    </source>
</evidence>
<gene>
    <name evidence="9" type="primary">LOC108836819</name>
</gene>
<evidence type="ECO:0000313" key="9">
    <source>
        <dbReference type="RefSeq" id="XP_018465426.1"/>
    </source>
</evidence>
<dbReference type="PANTHER" id="PTHR32227">
    <property type="entry name" value="GLUCAN ENDO-1,3-BETA-GLUCOSIDASE BG1-RELATED-RELATED"/>
    <property type="match status" value="1"/>
</dbReference>
<reference evidence="8" key="1">
    <citation type="journal article" date="2019" name="Database">
        <title>The radish genome database (RadishGD): an integrated information resource for radish genomics.</title>
        <authorList>
            <person name="Yu H.J."/>
            <person name="Baek S."/>
            <person name="Lee Y.J."/>
            <person name="Cho A."/>
            <person name="Mun J.H."/>
        </authorList>
    </citation>
    <scope>NUCLEOTIDE SEQUENCE [LARGE SCALE GENOMIC DNA]</scope>
    <source>
        <strain evidence="8">cv. WK10039</strain>
    </source>
</reference>
<comment type="catalytic activity">
    <reaction evidence="1">
        <text>Hydrolysis of (1-&gt;3)-beta-D-glucosidic linkages in (1-&gt;3)-beta-D-glucans.</text>
        <dbReference type="EC" id="3.2.1.39"/>
    </reaction>
</comment>
<dbReference type="SUPFAM" id="SSF51445">
    <property type="entry name" value="(Trans)glycosidases"/>
    <property type="match status" value="1"/>
</dbReference>
<evidence type="ECO:0000256" key="4">
    <source>
        <dbReference type="ARBA" id="ARBA00022801"/>
    </source>
</evidence>
<evidence type="ECO:0000313" key="8">
    <source>
        <dbReference type="Proteomes" id="UP000504610"/>
    </source>
</evidence>
<dbReference type="Pfam" id="PF00332">
    <property type="entry name" value="Glyco_hydro_17"/>
    <property type="match status" value="1"/>
</dbReference>
<dbReference type="InterPro" id="IPR017853">
    <property type="entry name" value="GH"/>
</dbReference>
<name>A0A6J0M174_RAPSA</name>
<evidence type="ECO:0000256" key="1">
    <source>
        <dbReference type="ARBA" id="ARBA00000382"/>
    </source>
</evidence>
<evidence type="ECO:0000256" key="6">
    <source>
        <dbReference type="RuleBase" id="RU004335"/>
    </source>
</evidence>
<dbReference type="RefSeq" id="XP_018465426.1">
    <property type="nucleotide sequence ID" value="XM_018609924.1"/>
</dbReference>
<dbReference type="InterPro" id="IPR044965">
    <property type="entry name" value="Glyco_hydro_17_plant"/>
</dbReference>
<dbReference type="AlphaFoldDB" id="A0A6J0M174"/>
<dbReference type="KEGG" id="rsz:108836819"/>
<dbReference type="EC" id="3.2.1.39" evidence="3"/>
<protein>
    <recommendedName>
        <fullName evidence="3">glucan endo-1,3-beta-D-glucosidase</fullName>
        <ecNumber evidence="3">3.2.1.39</ecNumber>
    </recommendedName>
</protein>
<evidence type="ECO:0000256" key="5">
    <source>
        <dbReference type="ARBA" id="ARBA00023295"/>
    </source>
</evidence>
<comment type="similarity">
    <text evidence="2 6">Belongs to the glycosyl hydrolase 17 family.</text>
</comment>